<feature type="transmembrane region" description="Helical" evidence="1">
    <location>
        <begin position="20"/>
        <end position="41"/>
    </location>
</feature>
<name>A0AAV4QHL1_CAEEX</name>
<evidence type="ECO:0000256" key="1">
    <source>
        <dbReference type="SAM" id="Phobius"/>
    </source>
</evidence>
<keyword evidence="1" id="KW-0472">Membrane</keyword>
<evidence type="ECO:0000313" key="2">
    <source>
        <dbReference type="EMBL" id="GIY08797.1"/>
    </source>
</evidence>
<gene>
    <name evidence="2" type="ORF">CEXT_723511</name>
</gene>
<comment type="caution">
    <text evidence="2">The sequence shown here is derived from an EMBL/GenBank/DDBJ whole genome shotgun (WGS) entry which is preliminary data.</text>
</comment>
<dbReference type="AlphaFoldDB" id="A0AAV4QHL1"/>
<proteinExistence type="predicted"/>
<keyword evidence="1" id="KW-1133">Transmembrane helix</keyword>
<reference evidence="2 3" key="1">
    <citation type="submission" date="2021-06" db="EMBL/GenBank/DDBJ databases">
        <title>Caerostris extrusa draft genome.</title>
        <authorList>
            <person name="Kono N."/>
            <person name="Arakawa K."/>
        </authorList>
    </citation>
    <scope>NUCLEOTIDE SEQUENCE [LARGE SCALE GENOMIC DNA]</scope>
</reference>
<keyword evidence="1" id="KW-0812">Transmembrane</keyword>
<keyword evidence="3" id="KW-1185">Reference proteome</keyword>
<accession>A0AAV4QHL1</accession>
<evidence type="ECO:0000313" key="3">
    <source>
        <dbReference type="Proteomes" id="UP001054945"/>
    </source>
</evidence>
<dbReference type="EMBL" id="BPLR01006293">
    <property type="protein sequence ID" value="GIY08797.1"/>
    <property type="molecule type" value="Genomic_DNA"/>
</dbReference>
<sequence length="137" mass="15902">MADFDIFSTSADSHIVQSGLFSNSVLIRSSSLLWAYVWYVWPMLMGLRLVRFWPTLLLVQTLSGGMSNQKDRELHSNYEPETWEKVIRSTREEGTQNRDFQKYHIYCSYTGFPDESYQISNVCTETMSPINLLLVVS</sequence>
<organism evidence="2 3">
    <name type="scientific">Caerostris extrusa</name>
    <name type="common">Bark spider</name>
    <name type="synonym">Caerostris bankana</name>
    <dbReference type="NCBI Taxonomy" id="172846"/>
    <lineage>
        <taxon>Eukaryota</taxon>
        <taxon>Metazoa</taxon>
        <taxon>Ecdysozoa</taxon>
        <taxon>Arthropoda</taxon>
        <taxon>Chelicerata</taxon>
        <taxon>Arachnida</taxon>
        <taxon>Araneae</taxon>
        <taxon>Araneomorphae</taxon>
        <taxon>Entelegynae</taxon>
        <taxon>Araneoidea</taxon>
        <taxon>Araneidae</taxon>
        <taxon>Caerostris</taxon>
    </lineage>
</organism>
<dbReference type="Proteomes" id="UP001054945">
    <property type="component" value="Unassembled WGS sequence"/>
</dbReference>
<protein>
    <submittedName>
        <fullName evidence="2">Uncharacterized protein</fullName>
    </submittedName>
</protein>